<evidence type="ECO:0000313" key="7">
    <source>
        <dbReference type="Proteomes" id="UP000216752"/>
    </source>
</evidence>
<dbReference type="Proteomes" id="UP000216752">
    <property type="component" value="Chromosome"/>
</dbReference>
<dbReference type="PANTHER" id="PTHR46796:SF2">
    <property type="entry name" value="TRANSCRIPTIONAL REGULATORY PROTEIN"/>
    <property type="match status" value="1"/>
</dbReference>
<gene>
    <name evidence="6" type="primary">rhaR_4</name>
    <name evidence="6" type="ORF">SPSIL_044080</name>
</gene>
<dbReference type="RefSeq" id="WP_169717689.1">
    <property type="nucleotide sequence ID" value="NZ_CP155573.1"/>
</dbReference>
<keyword evidence="2" id="KW-0238">DNA-binding</keyword>
<dbReference type="Pfam" id="PF12833">
    <property type="entry name" value="HTH_18"/>
    <property type="match status" value="1"/>
</dbReference>
<evidence type="ECO:0000256" key="2">
    <source>
        <dbReference type="ARBA" id="ARBA00023125"/>
    </source>
</evidence>
<dbReference type="Pfam" id="PF02311">
    <property type="entry name" value="AraC_binding"/>
    <property type="match status" value="1"/>
</dbReference>
<dbReference type="InterPro" id="IPR014710">
    <property type="entry name" value="RmlC-like_jellyroll"/>
</dbReference>
<dbReference type="InterPro" id="IPR018060">
    <property type="entry name" value="HTH_AraC"/>
</dbReference>
<dbReference type="Gene3D" id="2.60.120.10">
    <property type="entry name" value="Jelly Rolls"/>
    <property type="match status" value="1"/>
</dbReference>
<keyword evidence="4" id="KW-0804">Transcription</keyword>
<dbReference type="InterPro" id="IPR018062">
    <property type="entry name" value="HTH_AraC-typ_CS"/>
</dbReference>
<dbReference type="PANTHER" id="PTHR46796">
    <property type="entry name" value="HTH-TYPE TRANSCRIPTIONAL ACTIVATOR RHAS-RELATED"/>
    <property type="match status" value="1"/>
</dbReference>
<dbReference type="SUPFAM" id="SSF46689">
    <property type="entry name" value="Homeodomain-like"/>
    <property type="match status" value="2"/>
</dbReference>
<dbReference type="InterPro" id="IPR009057">
    <property type="entry name" value="Homeodomain-like_sf"/>
</dbReference>
<evidence type="ECO:0000256" key="3">
    <source>
        <dbReference type="ARBA" id="ARBA00023159"/>
    </source>
</evidence>
<sequence length="285" mass="32694">MGKRQTESGTIHFADYRKTLGVELVYGYQITHAFTRHTHRTLGFGLVEQGVRLYSCLGESYQITPGQFFVIPPNSEHSCSTVNRQPHTYRLLLLSNDVLQASGLISDEYNYICKQLVISNTDAYNRLRQLHDKLDSDETEFIKKSLLLSIVGYLFENYIEAPIKVELSSYHYENIKMIQKFIEANYAACFSLEDVAQLAHISPYHLLRLFSQIVGIPPHVYQQQVRIRQAKQLLSQGSSIFDTAMSTGFADQSHFTKVFKRMVGITPGEYKVSFRFRRGFNPAEV</sequence>
<organism evidence="6 7">
    <name type="scientific">Sporomusa silvacetica DSM 10669</name>
    <dbReference type="NCBI Taxonomy" id="1123289"/>
    <lineage>
        <taxon>Bacteria</taxon>
        <taxon>Bacillati</taxon>
        <taxon>Bacillota</taxon>
        <taxon>Negativicutes</taxon>
        <taxon>Selenomonadales</taxon>
        <taxon>Sporomusaceae</taxon>
        <taxon>Sporomusa</taxon>
    </lineage>
</organism>
<keyword evidence="3" id="KW-0010">Activator</keyword>
<dbReference type="EMBL" id="CP155573">
    <property type="protein sequence ID" value="XFO68188.1"/>
    <property type="molecule type" value="Genomic_DNA"/>
</dbReference>
<feature type="domain" description="HTH araC/xylS-type" evidence="5">
    <location>
        <begin position="176"/>
        <end position="273"/>
    </location>
</feature>
<name>A0ABZ3IS25_9FIRM</name>
<accession>A0ABZ3IS25</accession>
<dbReference type="PRINTS" id="PR00032">
    <property type="entry name" value="HTHARAC"/>
</dbReference>
<proteinExistence type="predicted"/>
<keyword evidence="1" id="KW-0805">Transcription regulation</keyword>
<dbReference type="InterPro" id="IPR003313">
    <property type="entry name" value="AraC-bd"/>
</dbReference>
<dbReference type="InterPro" id="IPR037923">
    <property type="entry name" value="HTH-like"/>
</dbReference>
<reference evidence="6" key="1">
    <citation type="submission" date="2024-05" db="EMBL/GenBank/DDBJ databases">
        <title>Isolation and characterization of Sporomusa carbonis sp. nov., a carboxydotrophic hydrogenogen in the genus of Sporomusa isolated from a charcoal burning pile.</title>
        <authorList>
            <person name="Boeer T."/>
            <person name="Rosenbaum F."/>
            <person name="Eysell L."/>
            <person name="Mueller V."/>
            <person name="Daniel R."/>
            <person name="Poehlein A."/>
        </authorList>
    </citation>
    <scope>NUCLEOTIDE SEQUENCE [LARGE SCALE GENOMIC DNA]</scope>
    <source>
        <strain evidence="6">DSM 10669</strain>
    </source>
</reference>
<dbReference type="PROSITE" id="PS00041">
    <property type="entry name" value="HTH_ARAC_FAMILY_1"/>
    <property type="match status" value="1"/>
</dbReference>
<dbReference type="InterPro" id="IPR050204">
    <property type="entry name" value="AraC_XylS_family_regulators"/>
</dbReference>
<dbReference type="InterPro" id="IPR020449">
    <property type="entry name" value="Tscrpt_reg_AraC-type_HTH"/>
</dbReference>
<evidence type="ECO:0000256" key="4">
    <source>
        <dbReference type="ARBA" id="ARBA00023163"/>
    </source>
</evidence>
<protein>
    <submittedName>
        <fullName evidence="6">HTH-type transcriptional activator RhaR</fullName>
    </submittedName>
</protein>
<dbReference type="SUPFAM" id="SSF51215">
    <property type="entry name" value="Regulatory protein AraC"/>
    <property type="match status" value="1"/>
</dbReference>
<dbReference type="PROSITE" id="PS01124">
    <property type="entry name" value="HTH_ARAC_FAMILY_2"/>
    <property type="match status" value="1"/>
</dbReference>
<keyword evidence="7" id="KW-1185">Reference proteome</keyword>
<evidence type="ECO:0000313" key="6">
    <source>
        <dbReference type="EMBL" id="XFO68188.1"/>
    </source>
</evidence>
<dbReference type="SMART" id="SM00342">
    <property type="entry name" value="HTH_ARAC"/>
    <property type="match status" value="1"/>
</dbReference>
<dbReference type="Gene3D" id="1.10.10.60">
    <property type="entry name" value="Homeodomain-like"/>
    <property type="match status" value="2"/>
</dbReference>
<evidence type="ECO:0000259" key="5">
    <source>
        <dbReference type="PROSITE" id="PS01124"/>
    </source>
</evidence>
<evidence type="ECO:0000256" key="1">
    <source>
        <dbReference type="ARBA" id="ARBA00023015"/>
    </source>
</evidence>